<dbReference type="Proteomes" id="UP000271098">
    <property type="component" value="Unassembled WGS sequence"/>
</dbReference>
<dbReference type="AlphaFoldDB" id="A0A183E6U8"/>
<evidence type="ECO:0000313" key="3">
    <source>
        <dbReference type="WBParaSite" id="GPUH_0001671101-mRNA-1"/>
    </source>
</evidence>
<protein>
    <submittedName>
        <fullName evidence="3">60S ribosomal protein L41</fullName>
    </submittedName>
</protein>
<name>A0A183E6U8_9BILA</name>
<keyword evidence="2" id="KW-1185">Reference proteome</keyword>
<gene>
    <name evidence="1" type="ORF">GPUH_LOCUS16689</name>
</gene>
<reference evidence="3" key="1">
    <citation type="submission" date="2016-06" db="UniProtKB">
        <authorList>
            <consortium name="WormBaseParasite"/>
        </authorList>
    </citation>
    <scope>IDENTIFICATION</scope>
</reference>
<evidence type="ECO:0000313" key="1">
    <source>
        <dbReference type="EMBL" id="VDN28363.1"/>
    </source>
</evidence>
<evidence type="ECO:0000313" key="2">
    <source>
        <dbReference type="Proteomes" id="UP000271098"/>
    </source>
</evidence>
<accession>A0A183E6U8</accession>
<dbReference type="WBParaSite" id="GPUH_0001671101-mRNA-1">
    <property type="protein sequence ID" value="GPUH_0001671101-mRNA-1"/>
    <property type="gene ID" value="GPUH_0001671101"/>
</dbReference>
<proteinExistence type="predicted"/>
<sequence length="168" mass="19845">MVVLFLEWRMLDGVPVRTPSTRKPLGRLDMIECAVLEQDEYMKRVATGQCPPQPTKRAKNYHKKLGKLTSGKYDWRMKKRKEGVRKDWTRKKRLLLKAVFLGKQAFYRLQLRSVNYEFELIQGLFLVLECPKRKKEKKVMCFPVIHCSSFRILREFNFAGASLQINCT</sequence>
<dbReference type="EMBL" id="UYRT01084106">
    <property type="protein sequence ID" value="VDN28363.1"/>
    <property type="molecule type" value="Genomic_DNA"/>
</dbReference>
<organism evidence="3">
    <name type="scientific">Gongylonema pulchrum</name>
    <dbReference type="NCBI Taxonomy" id="637853"/>
    <lineage>
        <taxon>Eukaryota</taxon>
        <taxon>Metazoa</taxon>
        <taxon>Ecdysozoa</taxon>
        <taxon>Nematoda</taxon>
        <taxon>Chromadorea</taxon>
        <taxon>Rhabditida</taxon>
        <taxon>Spirurina</taxon>
        <taxon>Spiruromorpha</taxon>
        <taxon>Spiruroidea</taxon>
        <taxon>Gongylonematidae</taxon>
        <taxon>Gongylonema</taxon>
    </lineage>
</organism>
<reference evidence="1 2" key="2">
    <citation type="submission" date="2018-11" db="EMBL/GenBank/DDBJ databases">
        <authorList>
            <consortium name="Pathogen Informatics"/>
        </authorList>
    </citation>
    <scope>NUCLEOTIDE SEQUENCE [LARGE SCALE GENOMIC DNA]</scope>
</reference>